<evidence type="ECO:0000259" key="1">
    <source>
        <dbReference type="Pfam" id="PF22083"/>
    </source>
</evidence>
<dbReference type="OrthoDB" id="2936836at2"/>
<gene>
    <name evidence="2" type="ORF">CKF48_09830</name>
</gene>
<dbReference type="SMART" id="SM00497">
    <property type="entry name" value="IENR1"/>
    <property type="match status" value="1"/>
</dbReference>
<dbReference type="KEGG" id="bko:CKF48_09830"/>
<dbReference type="Pfam" id="PF22083">
    <property type="entry name" value="I-HmuI_NUMOD-like"/>
    <property type="match status" value="1"/>
</dbReference>
<organism evidence="2 3">
    <name type="scientific">Cytobacillus kochii</name>
    <dbReference type="NCBI Taxonomy" id="859143"/>
    <lineage>
        <taxon>Bacteria</taxon>
        <taxon>Bacillati</taxon>
        <taxon>Bacillota</taxon>
        <taxon>Bacilli</taxon>
        <taxon>Bacillales</taxon>
        <taxon>Bacillaceae</taxon>
        <taxon>Cytobacillus</taxon>
    </lineage>
</organism>
<evidence type="ECO:0000313" key="2">
    <source>
        <dbReference type="EMBL" id="ASV67594.1"/>
    </source>
</evidence>
<dbReference type="Proteomes" id="UP000215137">
    <property type="component" value="Chromosome"/>
</dbReference>
<dbReference type="InterPro" id="IPR003647">
    <property type="entry name" value="Intron_nuc_1_rpt"/>
</dbReference>
<evidence type="ECO:0000313" key="3">
    <source>
        <dbReference type="Proteomes" id="UP000215137"/>
    </source>
</evidence>
<dbReference type="InterPro" id="IPR036388">
    <property type="entry name" value="WH-like_DNA-bd_sf"/>
</dbReference>
<keyword evidence="3" id="KW-1185">Reference proteome</keyword>
<name>A0A248THA0_9BACI</name>
<dbReference type="SUPFAM" id="SSF64496">
    <property type="entry name" value="DNA-binding domain of intron-encoded endonucleases"/>
    <property type="match status" value="1"/>
</dbReference>
<reference evidence="2 3" key="1">
    <citation type="submission" date="2017-08" db="EMBL/GenBank/DDBJ databases">
        <title>Complete Genome Sequence of Bacillus kochii Oregon-R-modENCODE STRAIN BDGP4, isolated from Drosophila melanogaster gut.</title>
        <authorList>
            <person name="Wan K.H."/>
            <person name="Yu C."/>
            <person name="Park S."/>
            <person name="Hammonds A.S."/>
            <person name="Booth B.W."/>
            <person name="Celniker S.E."/>
        </authorList>
    </citation>
    <scope>NUCLEOTIDE SEQUENCE [LARGE SCALE GENOMIC DNA]</scope>
    <source>
        <strain evidence="2 3">BDGP4</strain>
    </source>
</reference>
<accession>A0A248THA0</accession>
<protein>
    <recommendedName>
        <fullName evidence="1">DNA endonuclease I-HmuI-like NUMOD-like domain-containing protein</fullName>
    </recommendedName>
</protein>
<feature type="domain" description="DNA endonuclease I-HmuI-like NUMOD-like" evidence="1">
    <location>
        <begin position="126"/>
        <end position="162"/>
    </location>
</feature>
<sequence>MREIKFDNSTEKYRHTPKGVLTNLYGKMKERINKNGYGEMPFSLKEFHERYLYDFTFLQLFEGWRNAGYEKLNKPSVDRINPNFGYSFENIEFVTWEKNRKKSDKENSKVTTSINMYDKNTGKLLMKFDSVKKAVEYTGLSQGNIVMCCQGKRNYVGSYVFKYNGIKHRKPNIYENQELINADK</sequence>
<dbReference type="Gene3D" id="1.10.10.10">
    <property type="entry name" value="Winged helix-like DNA-binding domain superfamily/Winged helix DNA-binding domain"/>
    <property type="match status" value="1"/>
</dbReference>
<dbReference type="EMBL" id="CP022983">
    <property type="protein sequence ID" value="ASV67594.1"/>
    <property type="molecule type" value="Genomic_DNA"/>
</dbReference>
<dbReference type="AlphaFoldDB" id="A0A248THA0"/>
<dbReference type="RefSeq" id="WP_095371169.1">
    <property type="nucleotide sequence ID" value="NZ_CP022983.1"/>
</dbReference>
<proteinExistence type="predicted"/>
<dbReference type="InterPro" id="IPR054307">
    <property type="entry name" value="I-HmuI_NUMOD-like"/>
</dbReference>